<accession>G2Y897</accession>
<dbReference type="AlphaFoldDB" id="G2Y897"/>
<evidence type="ECO:0000313" key="1">
    <source>
        <dbReference type="EMBL" id="CCD48825.1"/>
    </source>
</evidence>
<dbReference type="HOGENOM" id="CLU_2721895_0_0_1"/>
<gene>
    <name evidence="1" type="ORF">BofuT4_uP032350.1</name>
</gene>
<dbReference type="Proteomes" id="UP000008177">
    <property type="component" value="Unplaced contigs"/>
</dbReference>
<dbReference type="EMBL" id="FQ790297">
    <property type="protein sequence ID" value="CCD48825.1"/>
    <property type="molecule type" value="Genomic_DNA"/>
</dbReference>
<dbReference type="InParanoid" id="G2Y897"/>
<sequence length="72" mass="7789">MEVDVLVDKQAGDQPLVEDADFIEDDQQNNANIPCVPPEIKNVTGFQPSKRKRQGELLGLNALTAGGGLELK</sequence>
<protein>
    <submittedName>
        <fullName evidence="1">Uncharacterized protein</fullName>
    </submittedName>
</protein>
<organism evidence="1 2">
    <name type="scientific">Botryotinia fuckeliana (strain T4)</name>
    <name type="common">Noble rot fungus</name>
    <name type="synonym">Botrytis cinerea</name>
    <dbReference type="NCBI Taxonomy" id="999810"/>
    <lineage>
        <taxon>Eukaryota</taxon>
        <taxon>Fungi</taxon>
        <taxon>Dikarya</taxon>
        <taxon>Ascomycota</taxon>
        <taxon>Pezizomycotina</taxon>
        <taxon>Leotiomycetes</taxon>
        <taxon>Helotiales</taxon>
        <taxon>Sclerotiniaceae</taxon>
        <taxon>Botrytis</taxon>
    </lineage>
</organism>
<reference evidence="2" key="1">
    <citation type="journal article" date="2011" name="PLoS Genet.">
        <title>Genomic analysis of the necrotrophic fungal pathogens Sclerotinia sclerotiorum and Botrytis cinerea.</title>
        <authorList>
            <person name="Amselem J."/>
            <person name="Cuomo C.A."/>
            <person name="van Kan J.A."/>
            <person name="Viaud M."/>
            <person name="Benito E.P."/>
            <person name="Couloux A."/>
            <person name="Coutinho P.M."/>
            <person name="de Vries R.P."/>
            <person name="Dyer P.S."/>
            <person name="Fillinger S."/>
            <person name="Fournier E."/>
            <person name="Gout L."/>
            <person name="Hahn M."/>
            <person name="Kohn L."/>
            <person name="Lapalu N."/>
            <person name="Plummer K.M."/>
            <person name="Pradier J.M."/>
            <person name="Quevillon E."/>
            <person name="Sharon A."/>
            <person name="Simon A."/>
            <person name="ten Have A."/>
            <person name="Tudzynski B."/>
            <person name="Tudzynski P."/>
            <person name="Wincker P."/>
            <person name="Andrew M."/>
            <person name="Anthouard V."/>
            <person name="Beever R.E."/>
            <person name="Beffa R."/>
            <person name="Benoit I."/>
            <person name="Bouzid O."/>
            <person name="Brault B."/>
            <person name="Chen Z."/>
            <person name="Choquer M."/>
            <person name="Collemare J."/>
            <person name="Cotton P."/>
            <person name="Danchin E.G."/>
            <person name="Da Silva C."/>
            <person name="Gautier A."/>
            <person name="Giraud C."/>
            <person name="Giraud T."/>
            <person name="Gonzalez C."/>
            <person name="Grossetete S."/>
            <person name="Guldener U."/>
            <person name="Henrissat B."/>
            <person name="Howlett B.J."/>
            <person name="Kodira C."/>
            <person name="Kretschmer M."/>
            <person name="Lappartient A."/>
            <person name="Leroch M."/>
            <person name="Levis C."/>
            <person name="Mauceli E."/>
            <person name="Neuveglise C."/>
            <person name="Oeser B."/>
            <person name="Pearson M."/>
            <person name="Poulain J."/>
            <person name="Poussereau N."/>
            <person name="Quesneville H."/>
            <person name="Rascle C."/>
            <person name="Schumacher J."/>
            <person name="Segurens B."/>
            <person name="Sexton A."/>
            <person name="Silva E."/>
            <person name="Sirven C."/>
            <person name="Soanes D.M."/>
            <person name="Talbot N.J."/>
            <person name="Templeton M."/>
            <person name="Yandava C."/>
            <person name="Yarden O."/>
            <person name="Zeng Q."/>
            <person name="Rollins J.A."/>
            <person name="Lebrun M.H."/>
            <person name="Dickman M."/>
        </authorList>
    </citation>
    <scope>NUCLEOTIDE SEQUENCE [LARGE SCALE GENOMIC DNA]</scope>
    <source>
        <strain evidence="2">T4</strain>
    </source>
</reference>
<name>G2Y897_BOTF4</name>
<proteinExistence type="predicted"/>
<evidence type="ECO:0000313" key="2">
    <source>
        <dbReference type="Proteomes" id="UP000008177"/>
    </source>
</evidence>